<evidence type="ECO:0000259" key="10">
    <source>
        <dbReference type="PROSITE" id="PS50262"/>
    </source>
</evidence>
<feature type="region of interest" description="Disordered" evidence="8">
    <location>
        <begin position="285"/>
        <end position="316"/>
    </location>
</feature>
<evidence type="ECO:0000256" key="1">
    <source>
        <dbReference type="ARBA" id="ARBA00004141"/>
    </source>
</evidence>
<protein>
    <recommendedName>
        <fullName evidence="10">G-protein coupled receptors family 1 profile domain-containing protein</fullName>
    </recommendedName>
</protein>
<feature type="transmembrane region" description="Helical" evidence="9">
    <location>
        <begin position="27"/>
        <end position="49"/>
    </location>
</feature>
<evidence type="ECO:0000313" key="11">
    <source>
        <dbReference type="EMBL" id="RUS78242.1"/>
    </source>
</evidence>
<feature type="transmembrane region" description="Helical" evidence="9">
    <location>
        <begin position="142"/>
        <end position="164"/>
    </location>
</feature>
<feature type="region of interest" description="Disordered" evidence="8">
    <location>
        <begin position="217"/>
        <end position="239"/>
    </location>
</feature>
<dbReference type="InterPro" id="IPR017452">
    <property type="entry name" value="GPCR_Rhodpsn_7TM"/>
</dbReference>
<evidence type="ECO:0000256" key="6">
    <source>
        <dbReference type="ARBA" id="ARBA00023170"/>
    </source>
</evidence>
<keyword evidence="12" id="KW-1185">Reference proteome</keyword>
<dbReference type="SUPFAM" id="SSF81321">
    <property type="entry name" value="Family A G protein-coupled receptor-like"/>
    <property type="match status" value="1"/>
</dbReference>
<evidence type="ECO:0000313" key="12">
    <source>
        <dbReference type="Proteomes" id="UP000271974"/>
    </source>
</evidence>
<dbReference type="InterPro" id="IPR000276">
    <property type="entry name" value="GPCR_Rhodpsn"/>
</dbReference>
<proteinExistence type="predicted"/>
<gene>
    <name evidence="11" type="ORF">EGW08_014011</name>
</gene>
<evidence type="ECO:0000256" key="8">
    <source>
        <dbReference type="SAM" id="MobiDB-lite"/>
    </source>
</evidence>
<dbReference type="CDD" id="cd00637">
    <property type="entry name" value="7tm_classA_rhodopsin-like"/>
    <property type="match status" value="1"/>
</dbReference>
<sequence length="316" mass="34949">MNISDDDIPLVETIPITASIEVFQFSLVVWAVTAAVGVVSNTLMCVTIGCSPSLRTAMNTYVFSIGLVDLLTCALLLPLRMTVETMARDGEYVPKALRSAEQLARTGTDLARLILIPALSMERYQAIARPFSVSKTTARRRAVLVSVAVWLLVLLVSGLALRFFCDSLNLWHCATTGVWGDLELYVELPLTFTAILSIALSYSLILHVLREQRRKMANHSSRPKIKANQVSPLQSKVKVKVKVEQEESASGGRSRRNQPLLSPLFDTQRCVCWCGAPVRFTCGGKVTPRDNTSKKESRSSGSRRLKELRARKVGRL</sequence>
<feature type="compositionally biased region" description="Basic and acidic residues" evidence="8">
    <location>
        <begin position="287"/>
        <end position="310"/>
    </location>
</feature>
<keyword evidence="2 9" id="KW-0812">Transmembrane</keyword>
<dbReference type="GO" id="GO:0004930">
    <property type="term" value="F:G protein-coupled receptor activity"/>
    <property type="evidence" value="ECO:0007669"/>
    <property type="project" value="UniProtKB-KW"/>
</dbReference>
<evidence type="ECO:0000256" key="7">
    <source>
        <dbReference type="ARBA" id="ARBA00023224"/>
    </source>
</evidence>
<evidence type="ECO:0000256" key="2">
    <source>
        <dbReference type="ARBA" id="ARBA00022692"/>
    </source>
</evidence>
<dbReference type="OrthoDB" id="6153670at2759"/>
<comment type="caution">
    <text evidence="11">The sequence shown here is derived from an EMBL/GenBank/DDBJ whole genome shotgun (WGS) entry which is preliminary data.</text>
</comment>
<evidence type="ECO:0000256" key="4">
    <source>
        <dbReference type="ARBA" id="ARBA00023040"/>
    </source>
</evidence>
<keyword evidence="3 9" id="KW-1133">Transmembrane helix</keyword>
<accession>A0A3S1BYI9</accession>
<name>A0A3S1BYI9_ELYCH</name>
<dbReference type="Proteomes" id="UP000271974">
    <property type="component" value="Unassembled WGS sequence"/>
</dbReference>
<dbReference type="PANTHER" id="PTHR24243">
    <property type="entry name" value="G-PROTEIN COUPLED RECEPTOR"/>
    <property type="match status" value="1"/>
</dbReference>
<keyword evidence="5 9" id="KW-0472">Membrane</keyword>
<reference evidence="11 12" key="1">
    <citation type="submission" date="2019-01" db="EMBL/GenBank/DDBJ databases">
        <title>A draft genome assembly of the solar-powered sea slug Elysia chlorotica.</title>
        <authorList>
            <person name="Cai H."/>
            <person name="Li Q."/>
            <person name="Fang X."/>
            <person name="Li J."/>
            <person name="Curtis N.E."/>
            <person name="Altenburger A."/>
            <person name="Shibata T."/>
            <person name="Feng M."/>
            <person name="Maeda T."/>
            <person name="Schwartz J.A."/>
            <person name="Shigenobu S."/>
            <person name="Lundholm N."/>
            <person name="Nishiyama T."/>
            <person name="Yang H."/>
            <person name="Hasebe M."/>
            <person name="Li S."/>
            <person name="Pierce S.K."/>
            <person name="Wang J."/>
        </authorList>
    </citation>
    <scope>NUCLEOTIDE SEQUENCE [LARGE SCALE GENOMIC DNA]</scope>
    <source>
        <strain evidence="11">EC2010</strain>
        <tissue evidence="11">Whole organism of an adult</tissue>
    </source>
</reference>
<evidence type="ECO:0000256" key="3">
    <source>
        <dbReference type="ARBA" id="ARBA00022989"/>
    </source>
</evidence>
<evidence type="ECO:0000256" key="5">
    <source>
        <dbReference type="ARBA" id="ARBA00023136"/>
    </source>
</evidence>
<keyword evidence="4" id="KW-0297">G-protein coupled receptor</keyword>
<dbReference type="Pfam" id="PF00001">
    <property type="entry name" value="7tm_1"/>
    <property type="match status" value="1"/>
</dbReference>
<feature type="transmembrane region" description="Helical" evidence="9">
    <location>
        <begin position="184"/>
        <end position="209"/>
    </location>
</feature>
<dbReference type="PROSITE" id="PS50262">
    <property type="entry name" value="G_PROTEIN_RECEP_F1_2"/>
    <property type="match status" value="1"/>
</dbReference>
<dbReference type="AlphaFoldDB" id="A0A3S1BYI9"/>
<feature type="domain" description="G-protein coupled receptors family 1 profile" evidence="10">
    <location>
        <begin position="40"/>
        <end position="316"/>
    </location>
</feature>
<feature type="transmembrane region" description="Helical" evidence="9">
    <location>
        <begin position="61"/>
        <end position="79"/>
    </location>
</feature>
<dbReference type="STRING" id="188477.A0A3S1BYI9"/>
<dbReference type="PANTHER" id="PTHR24243:SF208">
    <property type="entry name" value="PYROKININ-1 RECEPTOR"/>
    <property type="match status" value="1"/>
</dbReference>
<keyword evidence="6" id="KW-0675">Receptor</keyword>
<comment type="subcellular location">
    <subcellularLocation>
        <location evidence="1">Membrane</location>
        <topology evidence="1">Multi-pass membrane protein</topology>
    </subcellularLocation>
</comment>
<dbReference type="PRINTS" id="PR00237">
    <property type="entry name" value="GPCRRHODOPSN"/>
</dbReference>
<dbReference type="GO" id="GO:0016020">
    <property type="term" value="C:membrane"/>
    <property type="evidence" value="ECO:0007669"/>
    <property type="project" value="UniProtKB-SubCell"/>
</dbReference>
<dbReference type="Gene3D" id="1.20.1070.10">
    <property type="entry name" value="Rhodopsin 7-helix transmembrane proteins"/>
    <property type="match status" value="1"/>
</dbReference>
<dbReference type="EMBL" id="RQTK01000524">
    <property type="protein sequence ID" value="RUS78242.1"/>
    <property type="molecule type" value="Genomic_DNA"/>
</dbReference>
<keyword evidence="7" id="KW-0807">Transducer</keyword>
<organism evidence="11 12">
    <name type="scientific">Elysia chlorotica</name>
    <name type="common">Eastern emerald elysia</name>
    <name type="synonym">Sea slug</name>
    <dbReference type="NCBI Taxonomy" id="188477"/>
    <lineage>
        <taxon>Eukaryota</taxon>
        <taxon>Metazoa</taxon>
        <taxon>Spiralia</taxon>
        <taxon>Lophotrochozoa</taxon>
        <taxon>Mollusca</taxon>
        <taxon>Gastropoda</taxon>
        <taxon>Heterobranchia</taxon>
        <taxon>Euthyneura</taxon>
        <taxon>Panpulmonata</taxon>
        <taxon>Sacoglossa</taxon>
        <taxon>Placobranchoidea</taxon>
        <taxon>Plakobranchidae</taxon>
        <taxon>Elysia</taxon>
    </lineage>
</organism>
<evidence type="ECO:0000256" key="9">
    <source>
        <dbReference type="SAM" id="Phobius"/>
    </source>
</evidence>